<dbReference type="OrthoDB" id="4158657at2759"/>
<reference evidence="2 3" key="2">
    <citation type="submission" date="2018-11" db="EMBL/GenBank/DDBJ databases">
        <authorList>
            <consortium name="Pathogen Informatics"/>
        </authorList>
    </citation>
    <scope>NUCLEOTIDE SEQUENCE [LARGE SCALE GENOMIC DNA]</scope>
    <source>
        <strain evidence="2 3">Egypt</strain>
    </source>
</reference>
<evidence type="ECO:0000256" key="1">
    <source>
        <dbReference type="SAM" id="Coils"/>
    </source>
</evidence>
<reference evidence="4" key="1">
    <citation type="submission" date="2016-06" db="UniProtKB">
        <authorList>
            <consortium name="WormBaseParasite"/>
        </authorList>
    </citation>
    <scope>IDENTIFICATION</scope>
</reference>
<sequence>METTDKKPVAEKPDLSVSAVQTTQELNTANGDETIENLRVHLRELEKRCALQQLRHEEVLLELEDARKRSRQDSNLIPALSVNLDSTYTPARASALEFGSHYSTPTGGVVASSSSVIAAPTATATNVLVSRPTLTDLNLTEGRLGAPTHELTSQLSLNQSIQGARVRGHIKGRLFAGAPVLPDEQDPNLVELFQTADGPFETNGTCS</sequence>
<dbReference type="WBParaSite" id="ECPE_0000258901-mRNA-1">
    <property type="protein sequence ID" value="ECPE_0000258901-mRNA-1"/>
    <property type="gene ID" value="ECPE_0000258901"/>
</dbReference>
<dbReference type="AlphaFoldDB" id="A0A183A6K2"/>
<evidence type="ECO:0000313" key="2">
    <source>
        <dbReference type="EMBL" id="VDP66879.1"/>
    </source>
</evidence>
<feature type="coiled-coil region" evidence="1">
    <location>
        <begin position="35"/>
        <end position="62"/>
    </location>
</feature>
<proteinExistence type="predicted"/>
<gene>
    <name evidence="2" type="ORF">ECPE_LOCUS2587</name>
</gene>
<accession>A0A183A6K2</accession>
<dbReference type="EMBL" id="UZAN01039714">
    <property type="protein sequence ID" value="VDP66879.1"/>
    <property type="molecule type" value="Genomic_DNA"/>
</dbReference>
<evidence type="ECO:0000313" key="3">
    <source>
        <dbReference type="Proteomes" id="UP000272942"/>
    </source>
</evidence>
<protein>
    <submittedName>
        <fullName evidence="4">CCDC92 domain-containing protein</fullName>
    </submittedName>
</protein>
<evidence type="ECO:0000313" key="4">
    <source>
        <dbReference type="WBParaSite" id="ECPE_0000258901-mRNA-1"/>
    </source>
</evidence>
<keyword evidence="1" id="KW-0175">Coiled coil</keyword>
<organism evidence="4">
    <name type="scientific">Echinostoma caproni</name>
    <dbReference type="NCBI Taxonomy" id="27848"/>
    <lineage>
        <taxon>Eukaryota</taxon>
        <taxon>Metazoa</taxon>
        <taxon>Spiralia</taxon>
        <taxon>Lophotrochozoa</taxon>
        <taxon>Platyhelminthes</taxon>
        <taxon>Trematoda</taxon>
        <taxon>Digenea</taxon>
        <taxon>Plagiorchiida</taxon>
        <taxon>Echinostomata</taxon>
        <taxon>Echinostomatoidea</taxon>
        <taxon>Echinostomatidae</taxon>
        <taxon>Echinostoma</taxon>
    </lineage>
</organism>
<name>A0A183A6K2_9TREM</name>
<keyword evidence="3" id="KW-1185">Reference proteome</keyword>
<dbReference type="Proteomes" id="UP000272942">
    <property type="component" value="Unassembled WGS sequence"/>
</dbReference>